<evidence type="ECO:0000256" key="4">
    <source>
        <dbReference type="ARBA" id="ARBA00023239"/>
    </source>
</evidence>
<dbReference type="OrthoDB" id="70823at2759"/>
<dbReference type="Proteomes" id="UP000270296">
    <property type="component" value="Unassembled WGS sequence"/>
</dbReference>
<keyword evidence="5 9" id="KW-0704">Schiff base</keyword>
<evidence type="ECO:0000256" key="2">
    <source>
        <dbReference type="ARBA" id="ARBA00009473"/>
    </source>
</evidence>
<evidence type="ECO:0000256" key="5">
    <source>
        <dbReference type="ARBA" id="ARBA00023270"/>
    </source>
</evidence>
<dbReference type="PIRSF" id="PIRSF001357">
    <property type="entry name" value="DeoC"/>
    <property type="match status" value="1"/>
</dbReference>
<evidence type="ECO:0000313" key="10">
    <source>
        <dbReference type="EMBL" id="VDP10443.1"/>
    </source>
</evidence>
<dbReference type="SUPFAM" id="SSF51569">
    <property type="entry name" value="Aldolase"/>
    <property type="match status" value="1"/>
</dbReference>
<dbReference type="InterPro" id="IPR011343">
    <property type="entry name" value="DeoC"/>
</dbReference>
<keyword evidence="11" id="KW-1185">Reference proteome</keyword>
<comment type="similarity">
    <text evidence="2">Belongs to the DeoC/FbaB aldolase family. DeoC type 2 subfamily.</text>
</comment>
<dbReference type="SMART" id="SM01133">
    <property type="entry name" value="DeoC"/>
    <property type="match status" value="1"/>
</dbReference>
<dbReference type="Pfam" id="PF01791">
    <property type="entry name" value="DeoC"/>
    <property type="match status" value="1"/>
</dbReference>
<evidence type="ECO:0000256" key="8">
    <source>
        <dbReference type="ARBA" id="ARBA00048791"/>
    </source>
</evidence>
<dbReference type="GO" id="GO:0005737">
    <property type="term" value="C:cytoplasm"/>
    <property type="evidence" value="ECO:0007669"/>
    <property type="project" value="InterPro"/>
</dbReference>
<evidence type="ECO:0000256" key="7">
    <source>
        <dbReference type="ARBA" id="ARBA00032755"/>
    </source>
</evidence>
<dbReference type="PANTHER" id="PTHR10889:SF3">
    <property type="entry name" value="DEOXYRIBOSE-PHOSPHATE ALDOLASE"/>
    <property type="match status" value="1"/>
</dbReference>
<dbReference type="GO" id="GO:0009264">
    <property type="term" value="P:deoxyribonucleotide catabolic process"/>
    <property type="evidence" value="ECO:0007669"/>
    <property type="project" value="InterPro"/>
</dbReference>
<dbReference type="NCBIfam" id="TIGR00126">
    <property type="entry name" value="deoC"/>
    <property type="match status" value="1"/>
</dbReference>
<proteinExistence type="inferred from homology"/>
<dbReference type="EC" id="4.1.2.4" evidence="3"/>
<sequence length="308" mass="33380">MALGTRNVTAPFSYDKIVCPQFSASDIANFCQPLHDKAAKLDEQDKKNRLLRLVQLIDLTSLGGDDTPAKIRDLVDKAVNPLPADVAAKLETKDVHCAAVCLYPARVCDAVSYIKEKYADHVGHLHISSVAGGFPSGQYKLVTRLQEATLAIADGADELDVVINRAAALQGDWETVYNELSQMRAVCSETVHLKTILATGELKNVENIYKASMSAMLAGADFIKTSTGKEVINATLQSAWVMCSAIKDFHKSTGIQVGFKPAGGIRSVDEALSYMLLVEELLGKEWICPELFRIGASSLLNNVVKLLA</sequence>
<dbReference type="InterPro" id="IPR013785">
    <property type="entry name" value="Aldolase_TIM"/>
</dbReference>
<dbReference type="InterPro" id="IPR002915">
    <property type="entry name" value="DeoC/FbaB/LacD_aldolase"/>
</dbReference>
<keyword evidence="4" id="KW-0456">Lyase</keyword>
<feature type="active site" description="Schiff-base intermediate with acetaldehyde" evidence="9">
    <location>
        <position position="224"/>
    </location>
</feature>
<dbReference type="WBParaSite" id="SBAD_0000688201-mRNA-1">
    <property type="protein sequence ID" value="SBAD_0000688201-mRNA-1"/>
    <property type="gene ID" value="SBAD_0000688201"/>
</dbReference>
<dbReference type="CDD" id="cd00959">
    <property type="entry name" value="DeoC"/>
    <property type="match status" value="1"/>
</dbReference>
<dbReference type="GO" id="GO:0016052">
    <property type="term" value="P:carbohydrate catabolic process"/>
    <property type="evidence" value="ECO:0007669"/>
    <property type="project" value="TreeGrafter"/>
</dbReference>
<comment type="pathway">
    <text evidence="1">Carbohydrate degradation; 2-deoxy-D-ribose 1-phosphate degradation; D-glyceraldehyde 3-phosphate and acetaldehyde from 2-deoxy-alpha-D-ribose 1-phosphate: step 2/2.</text>
</comment>
<gene>
    <name evidence="10" type="ORF">SBAD_LOCUS6624</name>
</gene>
<dbReference type="GO" id="GO:0004139">
    <property type="term" value="F:deoxyribose-phosphate aldolase activity"/>
    <property type="evidence" value="ECO:0007669"/>
    <property type="project" value="UniProtKB-EC"/>
</dbReference>
<evidence type="ECO:0000256" key="1">
    <source>
        <dbReference type="ARBA" id="ARBA00004816"/>
    </source>
</evidence>
<dbReference type="GO" id="GO:0046386">
    <property type="term" value="P:deoxyribose phosphate catabolic process"/>
    <property type="evidence" value="ECO:0007669"/>
    <property type="project" value="UniProtKB-UniPathway"/>
</dbReference>
<reference evidence="10 11" key="2">
    <citation type="submission" date="2018-11" db="EMBL/GenBank/DDBJ databases">
        <authorList>
            <consortium name="Pathogen Informatics"/>
        </authorList>
    </citation>
    <scope>NUCLEOTIDE SEQUENCE [LARGE SCALE GENOMIC DNA]</scope>
</reference>
<dbReference type="UniPathway" id="UPA00002">
    <property type="reaction ID" value="UER00468"/>
</dbReference>
<dbReference type="EMBL" id="UZAM01009907">
    <property type="protein sequence ID" value="VDP10443.1"/>
    <property type="molecule type" value="Genomic_DNA"/>
</dbReference>
<name>A0A183ISM7_9BILA</name>
<evidence type="ECO:0000256" key="9">
    <source>
        <dbReference type="PIRSR" id="PIRSR001357-50"/>
    </source>
</evidence>
<evidence type="ECO:0000256" key="3">
    <source>
        <dbReference type="ARBA" id="ARBA00012515"/>
    </source>
</evidence>
<dbReference type="AlphaFoldDB" id="A0A183ISM7"/>
<reference evidence="12" key="1">
    <citation type="submission" date="2016-06" db="UniProtKB">
        <authorList>
            <consortium name="WormBaseParasite"/>
        </authorList>
    </citation>
    <scope>IDENTIFICATION</scope>
</reference>
<protein>
    <recommendedName>
        <fullName evidence="3">deoxyribose-phosphate aldolase</fullName>
        <ecNumber evidence="3">4.1.2.4</ecNumber>
    </recommendedName>
    <alternativeName>
        <fullName evidence="7">2-deoxy-D-ribose 5-phosphate aldolase</fullName>
    </alternativeName>
    <alternativeName>
        <fullName evidence="6">Phosphodeoxyriboaldolase</fullName>
    </alternativeName>
</protein>
<dbReference type="PANTHER" id="PTHR10889">
    <property type="entry name" value="DEOXYRIBOSE-PHOSPHATE ALDOLASE"/>
    <property type="match status" value="1"/>
</dbReference>
<evidence type="ECO:0000313" key="12">
    <source>
        <dbReference type="WBParaSite" id="SBAD_0000688201-mRNA-1"/>
    </source>
</evidence>
<organism evidence="12">
    <name type="scientific">Soboliphyme baturini</name>
    <dbReference type="NCBI Taxonomy" id="241478"/>
    <lineage>
        <taxon>Eukaryota</taxon>
        <taxon>Metazoa</taxon>
        <taxon>Ecdysozoa</taxon>
        <taxon>Nematoda</taxon>
        <taxon>Enoplea</taxon>
        <taxon>Dorylaimia</taxon>
        <taxon>Dioctophymatida</taxon>
        <taxon>Dioctophymatoidea</taxon>
        <taxon>Soboliphymatidae</taxon>
        <taxon>Soboliphyme</taxon>
    </lineage>
</organism>
<evidence type="ECO:0000256" key="6">
    <source>
        <dbReference type="ARBA" id="ARBA00031814"/>
    </source>
</evidence>
<dbReference type="Gene3D" id="3.20.20.70">
    <property type="entry name" value="Aldolase class I"/>
    <property type="match status" value="1"/>
</dbReference>
<comment type="catalytic activity">
    <reaction evidence="8">
        <text>2-deoxy-D-ribose 5-phosphate = D-glyceraldehyde 3-phosphate + acetaldehyde</text>
        <dbReference type="Rhea" id="RHEA:12821"/>
        <dbReference type="ChEBI" id="CHEBI:15343"/>
        <dbReference type="ChEBI" id="CHEBI:59776"/>
        <dbReference type="ChEBI" id="CHEBI:62877"/>
        <dbReference type="EC" id="4.1.2.4"/>
    </reaction>
</comment>
<feature type="active site" description="Proton donor/acceptor" evidence="9">
    <location>
        <position position="260"/>
    </location>
</feature>
<evidence type="ECO:0000313" key="11">
    <source>
        <dbReference type="Proteomes" id="UP000270296"/>
    </source>
</evidence>
<accession>A0A183ISM7</accession>